<feature type="domain" description="L-asparaginase N-terminal" evidence="6">
    <location>
        <begin position="4"/>
        <end position="193"/>
    </location>
</feature>
<dbReference type="CDD" id="cd08963">
    <property type="entry name" value="L-asparaginase_I"/>
    <property type="match status" value="1"/>
</dbReference>
<feature type="binding site" evidence="3">
    <location>
        <position position="62"/>
    </location>
    <ligand>
        <name>substrate</name>
    </ligand>
</feature>
<dbReference type="PANTHER" id="PTHR11707">
    <property type="entry name" value="L-ASPARAGINASE"/>
    <property type="match status" value="1"/>
</dbReference>
<dbReference type="Gene3D" id="3.40.50.40">
    <property type="match status" value="1"/>
</dbReference>
<dbReference type="Pfam" id="PF17763">
    <property type="entry name" value="Asparaginase_C"/>
    <property type="match status" value="1"/>
</dbReference>
<evidence type="ECO:0000259" key="6">
    <source>
        <dbReference type="Pfam" id="PF00710"/>
    </source>
</evidence>
<evidence type="ECO:0000256" key="4">
    <source>
        <dbReference type="PROSITE-ProRule" id="PRU10099"/>
    </source>
</evidence>
<evidence type="ECO:0000256" key="2">
    <source>
        <dbReference type="PIRSR" id="PIRSR001220-1"/>
    </source>
</evidence>
<feature type="domain" description="Asparaginase/glutaminase C-terminal" evidence="7">
    <location>
        <begin position="233"/>
        <end position="348"/>
    </location>
</feature>
<dbReference type="InterPro" id="IPR027474">
    <property type="entry name" value="L-asparaginase_N"/>
</dbReference>
<dbReference type="GO" id="GO:0006520">
    <property type="term" value="P:amino acid metabolic process"/>
    <property type="evidence" value="ECO:0007669"/>
    <property type="project" value="InterPro"/>
</dbReference>
<feature type="active site" evidence="4">
    <location>
        <position position="12"/>
    </location>
</feature>
<dbReference type="Proteomes" id="UP000064029">
    <property type="component" value="Unassembled WGS sequence"/>
</dbReference>
<dbReference type="InterPro" id="IPR036152">
    <property type="entry name" value="Asp/glu_Ase-like_sf"/>
</dbReference>
<dbReference type="InterPro" id="IPR037152">
    <property type="entry name" value="L-asparaginase_N_sf"/>
</dbReference>
<sequence length="370" mass="38316">MSQVHVLYTGGTIGCDGTPLAPMPGPQFKTLIESMPGLAGGQVAGYPGLDYTVAWFDTPLDSSNMTPSDWITIAQSLVAVYDDYDGFVVLHGTDTMAFTAAAMSFLLPGLSKPVVFTGSQVPLAMTLNDALTNLVGAIVLAGTTRIPESLLYFDSLLLRGNRSVKVNANQFAAFSSPNFPPLATVAAQISINSALLLPQPDWSTSLDNPANLAAVQARLASQAQAVHGFAAIIMTLYPGIGASVANAMINRSEPAVKGVVIEAFGEGNGPSAADFLQVLSNANEAGVELMDNTQVLAGSVNIDAYETGSGLAQAGAISAYDMVPEASLAKLVCLISAGMAPADIRKTMQQSLAGEITPPETAAVKTRPVH</sequence>
<dbReference type="PANTHER" id="PTHR11707:SF28">
    <property type="entry name" value="60 KDA LYSOPHOSPHOLIPASE"/>
    <property type="match status" value="1"/>
</dbReference>
<dbReference type="PIRSF" id="PIRSF500176">
    <property type="entry name" value="L_ASNase"/>
    <property type="match status" value="1"/>
</dbReference>
<evidence type="ECO:0000256" key="5">
    <source>
        <dbReference type="PROSITE-ProRule" id="PRU10100"/>
    </source>
</evidence>
<dbReference type="OrthoDB" id="9788068at2"/>
<organism evidence="8 9">
    <name type="scientific">Burkholderia ubonensis</name>
    <dbReference type="NCBI Taxonomy" id="101571"/>
    <lineage>
        <taxon>Bacteria</taxon>
        <taxon>Pseudomonadati</taxon>
        <taxon>Pseudomonadota</taxon>
        <taxon>Betaproteobacteria</taxon>
        <taxon>Burkholderiales</taxon>
        <taxon>Burkholderiaceae</taxon>
        <taxon>Burkholderia</taxon>
        <taxon>Burkholderia cepacia complex</taxon>
    </lineage>
</organism>
<dbReference type="Gene3D" id="3.40.50.1170">
    <property type="entry name" value="L-asparaginase, N-terminal domain"/>
    <property type="match status" value="1"/>
</dbReference>
<dbReference type="SMART" id="SM00870">
    <property type="entry name" value="Asparaginase"/>
    <property type="match status" value="1"/>
</dbReference>
<dbReference type="InterPro" id="IPR006034">
    <property type="entry name" value="Asparaginase/glutaminase-like"/>
</dbReference>
<evidence type="ECO:0000313" key="8">
    <source>
        <dbReference type="EMBL" id="KVG62694.1"/>
    </source>
</evidence>
<dbReference type="EMBL" id="LOXM01000171">
    <property type="protein sequence ID" value="KVG62694.1"/>
    <property type="molecule type" value="Genomic_DNA"/>
</dbReference>
<dbReference type="PIRSF" id="PIRSF001220">
    <property type="entry name" value="L-ASNase_gatD"/>
    <property type="match status" value="1"/>
</dbReference>
<dbReference type="SFLD" id="SFLDS00057">
    <property type="entry name" value="Glutaminase/Asparaginase"/>
    <property type="match status" value="1"/>
</dbReference>
<accession>A0A103R7K4</accession>
<evidence type="ECO:0000259" key="7">
    <source>
        <dbReference type="Pfam" id="PF17763"/>
    </source>
</evidence>
<protein>
    <submittedName>
        <fullName evidence="8">L-asparaginase 1</fullName>
    </submittedName>
</protein>
<dbReference type="GO" id="GO:0004067">
    <property type="term" value="F:asparaginase activity"/>
    <property type="evidence" value="ECO:0007669"/>
    <property type="project" value="UniProtKB-UniRule"/>
</dbReference>
<dbReference type="RefSeq" id="WP_059754592.1">
    <property type="nucleotide sequence ID" value="NZ_CP013416.1"/>
</dbReference>
<comment type="caution">
    <text evidence="8">The sequence shown here is derived from an EMBL/GenBank/DDBJ whole genome shotgun (WGS) entry which is preliminary data.</text>
</comment>
<dbReference type="InterPro" id="IPR040919">
    <property type="entry name" value="Asparaginase_C"/>
</dbReference>
<dbReference type="AlphaFoldDB" id="A0A103R7K4"/>
<feature type="binding site" evidence="3">
    <location>
        <begin position="93"/>
        <end position="94"/>
    </location>
    <ligand>
        <name>substrate</name>
    </ligand>
</feature>
<feature type="active site" evidence="5">
    <location>
        <position position="93"/>
    </location>
</feature>
<gene>
    <name evidence="8" type="ORF">WJ33_30175</name>
</gene>
<dbReference type="InterPro" id="IPR041725">
    <property type="entry name" value="L-asparaginase_I"/>
</dbReference>
<dbReference type="InterPro" id="IPR027473">
    <property type="entry name" value="L-asparaginase_C"/>
</dbReference>
<dbReference type="PROSITE" id="PS00144">
    <property type="entry name" value="ASN_GLN_ASE_1"/>
    <property type="match status" value="1"/>
</dbReference>
<dbReference type="PROSITE" id="PS51732">
    <property type="entry name" value="ASN_GLN_ASE_3"/>
    <property type="match status" value="1"/>
</dbReference>
<evidence type="ECO:0000256" key="1">
    <source>
        <dbReference type="ARBA" id="ARBA00010518"/>
    </source>
</evidence>
<reference evidence="8 9" key="1">
    <citation type="submission" date="2015-11" db="EMBL/GenBank/DDBJ databases">
        <title>Expanding the genomic diversity of Burkholderia species for the development of highly accurate diagnostics.</title>
        <authorList>
            <person name="Sahl J."/>
            <person name="Keim P."/>
            <person name="Wagner D."/>
        </authorList>
    </citation>
    <scope>NUCLEOTIDE SEQUENCE [LARGE SCALE GENOMIC DNA]</scope>
    <source>
        <strain evidence="8 9">MSMB2036</strain>
    </source>
</reference>
<proteinExistence type="inferred from homology"/>
<dbReference type="Pfam" id="PF00710">
    <property type="entry name" value="Asparaginase"/>
    <property type="match status" value="1"/>
</dbReference>
<dbReference type="SUPFAM" id="SSF53774">
    <property type="entry name" value="Glutaminase/Asparaginase"/>
    <property type="match status" value="1"/>
</dbReference>
<dbReference type="PRINTS" id="PR00139">
    <property type="entry name" value="ASNGLNASE"/>
</dbReference>
<dbReference type="InterPro" id="IPR027475">
    <property type="entry name" value="Asparaginase/glutaminase_AS2"/>
</dbReference>
<feature type="active site" description="O-isoaspartyl threonine intermediate" evidence="2">
    <location>
        <position position="12"/>
    </location>
</feature>
<dbReference type="PROSITE" id="PS00917">
    <property type="entry name" value="ASN_GLN_ASE_2"/>
    <property type="match status" value="1"/>
</dbReference>
<comment type="similarity">
    <text evidence="1">Belongs to the asparaginase 1 family.</text>
</comment>
<evidence type="ECO:0000256" key="3">
    <source>
        <dbReference type="PIRSR" id="PIRSR001220-2"/>
    </source>
</evidence>
<evidence type="ECO:0000313" key="9">
    <source>
        <dbReference type="Proteomes" id="UP000064029"/>
    </source>
</evidence>
<name>A0A103R7K4_9BURK</name>
<dbReference type="InterPro" id="IPR020827">
    <property type="entry name" value="Asparaginase/glutaminase_AS1"/>
</dbReference>